<organism evidence="2 3">
    <name type="scientific">Rotaria sordida</name>
    <dbReference type="NCBI Taxonomy" id="392033"/>
    <lineage>
        <taxon>Eukaryota</taxon>
        <taxon>Metazoa</taxon>
        <taxon>Spiralia</taxon>
        <taxon>Gnathifera</taxon>
        <taxon>Rotifera</taxon>
        <taxon>Eurotatoria</taxon>
        <taxon>Bdelloidea</taxon>
        <taxon>Philodinida</taxon>
        <taxon>Philodinidae</taxon>
        <taxon>Rotaria</taxon>
    </lineage>
</organism>
<dbReference type="Proteomes" id="UP000663836">
    <property type="component" value="Unassembled WGS sequence"/>
</dbReference>
<evidence type="ECO:0000313" key="3">
    <source>
        <dbReference type="Proteomes" id="UP000663836"/>
    </source>
</evidence>
<protein>
    <submittedName>
        <fullName evidence="2">Uncharacterized protein</fullName>
    </submittedName>
</protein>
<dbReference type="AlphaFoldDB" id="A0A819IL15"/>
<dbReference type="Proteomes" id="UP000663864">
    <property type="component" value="Unassembled WGS sequence"/>
</dbReference>
<reference evidence="2" key="1">
    <citation type="submission" date="2021-02" db="EMBL/GenBank/DDBJ databases">
        <authorList>
            <person name="Nowell W R."/>
        </authorList>
    </citation>
    <scope>NUCLEOTIDE SEQUENCE</scope>
</reference>
<proteinExistence type="predicted"/>
<sequence length="229" mass="26988">MSDKFILPYLRDIDDTSTDREPYQQQKWTRTTIKTKENADLRQKFSPFVVPTAIYKIVHVNKYTSMEEMHLLVNHVQACTQFTIDTESEKLNGQLALIQIQTIPPRLPLLVILIELQHLSSNNTPTYVKIQELFSLVFRSGNKLYSWDDMDKELEPKQNYHLFNWPTTASLIDIQPYFSDWYEWALAHCESCRPNHHRYHPDGINNDNFTTENYSLSMCVCHAQSPYRP</sequence>
<accession>A0A819IL15</accession>
<dbReference type="EMBL" id="CAJOBD010002894">
    <property type="protein sequence ID" value="CAF3915392.1"/>
    <property type="molecule type" value="Genomic_DNA"/>
</dbReference>
<gene>
    <name evidence="2" type="ORF">JBS370_LOCUS21628</name>
    <name evidence="1" type="ORF">ZHD862_LOCUS20834</name>
</gene>
<evidence type="ECO:0000313" key="2">
    <source>
        <dbReference type="EMBL" id="CAF3915392.1"/>
    </source>
</evidence>
<evidence type="ECO:0000313" key="1">
    <source>
        <dbReference type="EMBL" id="CAF1163760.1"/>
    </source>
</evidence>
<dbReference type="EMBL" id="CAJNOT010001206">
    <property type="protein sequence ID" value="CAF1163760.1"/>
    <property type="molecule type" value="Genomic_DNA"/>
</dbReference>
<name>A0A819IL15_9BILA</name>
<comment type="caution">
    <text evidence="2">The sequence shown here is derived from an EMBL/GenBank/DDBJ whole genome shotgun (WGS) entry which is preliminary data.</text>
</comment>